<name>A0ABN3XJU3_9ACTN</name>
<sequence length="72" mass="8190">MAHFDMGGNRDAIRIPYRLAPGRRVVLLTVFRKTRRREDAEVARAKRAGVIRAAGHEPAHEESTRVVKRGKE</sequence>
<reference evidence="1 2" key="1">
    <citation type="journal article" date="2019" name="Int. J. Syst. Evol. Microbiol.">
        <title>The Global Catalogue of Microorganisms (GCM) 10K type strain sequencing project: providing services to taxonomists for standard genome sequencing and annotation.</title>
        <authorList>
            <consortium name="The Broad Institute Genomics Platform"/>
            <consortium name="The Broad Institute Genome Sequencing Center for Infectious Disease"/>
            <person name="Wu L."/>
            <person name="Ma J."/>
        </authorList>
    </citation>
    <scope>NUCLEOTIDE SEQUENCE [LARGE SCALE GENOMIC DNA]</scope>
    <source>
        <strain evidence="1 2">JCM 9088</strain>
    </source>
</reference>
<accession>A0ABN3XJU3</accession>
<evidence type="ECO:0000313" key="1">
    <source>
        <dbReference type="EMBL" id="GAA2957138.1"/>
    </source>
</evidence>
<protein>
    <submittedName>
        <fullName evidence="1">Uncharacterized protein</fullName>
    </submittedName>
</protein>
<gene>
    <name evidence="1" type="ORF">GCM10010446_47880</name>
</gene>
<evidence type="ECO:0000313" key="2">
    <source>
        <dbReference type="Proteomes" id="UP001500403"/>
    </source>
</evidence>
<dbReference type="Proteomes" id="UP001500403">
    <property type="component" value="Unassembled WGS sequence"/>
</dbReference>
<comment type="caution">
    <text evidence="1">The sequence shown here is derived from an EMBL/GenBank/DDBJ whole genome shotgun (WGS) entry which is preliminary data.</text>
</comment>
<dbReference type="EMBL" id="BAAAUD010000047">
    <property type="protein sequence ID" value="GAA2957138.1"/>
    <property type="molecule type" value="Genomic_DNA"/>
</dbReference>
<proteinExistence type="predicted"/>
<keyword evidence="2" id="KW-1185">Reference proteome</keyword>
<organism evidence="1 2">
    <name type="scientific">Streptomyces enissocaesilis</name>
    <dbReference type="NCBI Taxonomy" id="332589"/>
    <lineage>
        <taxon>Bacteria</taxon>
        <taxon>Bacillati</taxon>
        <taxon>Actinomycetota</taxon>
        <taxon>Actinomycetes</taxon>
        <taxon>Kitasatosporales</taxon>
        <taxon>Streptomycetaceae</taxon>
        <taxon>Streptomyces</taxon>
        <taxon>Streptomyces rochei group</taxon>
    </lineage>
</organism>